<feature type="domain" description="Reverse transcriptase" evidence="2">
    <location>
        <begin position="464"/>
        <end position="646"/>
    </location>
</feature>
<evidence type="ECO:0000256" key="1">
    <source>
        <dbReference type="SAM" id="MobiDB-lite"/>
    </source>
</evidence>
<comment type="caution">
    <text evidence="3">The sequence shown here is derived from an EMBL/GenBank/DDBJ whole genome shotgun (WGS) entry which is preliminary data.</text>
</comment>
<dbReference type="InterPro" id="IPR043128">
    <property type="entry name" value="Rev_trsase/Diguanyl_cyclase"/>
</dbReference>
<keyword evidence="4" id="KW-1185">Reference proteome</keyword>
<dbReference type="InterPro" id="IPR043502">
    <property type="entry name" value="DNA/RNA_pol_sf"/>
</dbReference>
<dbReference type="AlphaFoldDB" id="A0AAD9UTK1"/>
<feature type="region of interest" description="Disordered" evidence="1">
    <location>
        <begin position="217"/>
        <end position="247"/>
    </location>
</feature>
<reference evidence="3" key="2">
    <citation type="journal article" date="2023" name="Science">
        <title>Genomic signatures of disease resistance in endangered staghorn corals.</title>
        <authorList>
            <person name="Vollmer S.V."/>
            <person name="Selwyn J.D."/>
            <person name="Despard B.A."/>
            <person name="Roesel C.L."/>
        </authorList>
    </citation>
    <scope>NUCLEOTIDE SEQUENCE</scope>
    <source>
        <strain evidence="3">K2</strain>
    </source>
</reference>
<dbReference type="PROSITE" id="PS50878">
    <property type="entry name" value="RT_POL"/>
    <property type="match status" value="1"/>
</dbReference>
<dbReference type="InterPro" id="IPR050951">
    <property type="entry name" value="Retrovirus_Pol_polyprotein"/>
</dbReference>
<organism evidence="3 4">
    <name type="scientific">Acropora cervicornis</name>
    <name type="common">Staghorn coral</name>
    <dbReference type="NCBI Taxonomy" id="6130"/>
    <lineage>
        <taxon>Eukaryota</taxon>
        <taxon>Metazoa</taxon>
        <taxon>Cnidaria</taxon>
        <taxon>Anthozoa</taxon>
        <taxon>Hexacorallia</taxon>
        <taxon>Scleractinia</taxon>
        <taxon>Astrocoeniina</taxon>
        <taxon>Acroporidae</taxon>
        <taxon>Acropora</taxon>
    </lineage>
</organism>
<dbReference type="PANTHER" id="PTHR37984">
    <property type="entry name" value="PROTEIN CBG26694"/>
    <property type="match status" value="1"/>
</dbReference>
<dbReference type="SUPFAM" id="SSF50630">
    <property type="entry name" value="Acid proteases"/>
    <property type="match status" value="1"/>
</dbReference>
<protein>
    <recommendedName>
        <fullName evidence="2">Reverse transcriptase domain-containing protein</fullName>
    </recommendedName>
</protein>
<proteinExistence type="predicted"/>
<dbReference type="PANTHER" id="PTHR37984:SF13">
    <property type="entry name" value="RIBONUCLEASE H"/>
    <property type="match status" value="1"/>
</dbReference>
<evidence type="ECO:0000313" key="4">
    <source>
        <dbReference type="Proteomes" id="UP001249851"/>
    </source>
</evidence>
<dbReference type="FunFam" id="3.30.70.270:FF:000020">
    <property type="entry name" value="Transposon Tf2-6 polyprotein-like Protein"/>
    <property type="match status" value="1"/>
</dbReference>
<dbReference type="EMBL" id="JARQWQ010000126">
    <property type="protein sequence ID" value="KAK2549423.1"/>
    <property type="molecule type" value="Genomic_DNA"/>
</dbReference>
<dbReference type="Gene3D" id="3.10.10.10">
    <property type="entry name" value="HIV Type 1 Reverse Transcriptase, subunit A, domain 1"/>
    <property type="match status" value="1"/>
</dbReference>
<dbReference type="CDD" id="cd01647">
    <property type="entry name" value="RT_LTR"/>
    <property type="match status" value="1"/>
</dbReference>
<name>A0AAD9UTK1_ACRCE</name>
<evidence type="ECO:0000313" key="3">
    <source>
        <dbReference type="EMBL" id="KAK2549423.1"/>
    </source>
</evidence>
<dbReference type="InterPro" id="IPR021109">
    <property type="entry name" value="Peptidase_aspartic_dom_sf"/>
</dbReference>
<dbReference type="Pfam" id="PF00078">
    <property type="entry name" value="RVT_1"/>
    <property type="match status" value="1"/>
</dbReference>
<dbReference type="Gene3D" id="4.10.60.10">
    <property type="entry name" value="Zinc finger, CCHC-type"/>
    <property type="match status" value="1"/>
</dbReference>
<accession>A0AAD9UTK1</accession>
<dbReference type="Gene3D" id="3.30.70.270">
    <property type="match status" value="2"/>
</dbReference>
<dbReference type="Proteomes" id="UP001249851">
    <property type="component" value="Unassembled WGS sequence"/>
</dbReference>
<dbReference type="Gene3D" id="2.40.70.10">
    <property type="entry name" value="Acid Proteases"/>
    <property type="match status" value="1"/>
</dbReference>
<dbReference type="InterPro" id="IPR000477">
    <property type="entry name" value="RT_dom"/>
</dbReference>
<evidence type="ECO:0000259" key="2">
    <source>
        <dbReference type="PROSITE" id="PS50878"/>
    </source>
</evidence>
<sequence>MPIVLKQAYVAANDIDNEKKVQMLISCDPENPNTKTFTRLSQLLQEHFETTPIVIAERHKFWTASQEEGESVSEFMVRLKKLASTCSFGAFLSQALRDRLVSGLHPKMSRTQRHLLSIRELTYSMAHDKCIADEMAGKANIEHMGDSANSDAEVQQVSSRRNVEHNSKRADKCKSCGSMQHGSESCRFRNATCHHCQKKGHIRPICKARLSQLQFKGRSSGKKESKVNSCDSVSDDESVGSCDKHVKNTPRDSAEDVAFGLYRTGTEQLSAESLNRVKPYVVNVQLGKGQINCKMEVDTGASRSTVSKNVYDAELSDYPIQPVGVILRSYSGEKIPVVGKITVPVKYELQEHILDLIVVQGNLPALFGRDWLSRIRVDWRNVFNVKVEATKNEILIPTSETFPAQFNYVLEEHKMLFSTQGSGIKGFKGSLKIKEGVKPVFMKDRSVPYSLVEKVEKEYDRLVESDILYPVSSSNWASPVVHVPKSDGSLRVCGDYKGINERIQDDVYKLPNIQDMFALLSQNGVIPDTFSVIDLASAFNQLFLDEKSFQLLTINTRKGLFRSKRLCFGVKTATSQFQRVMYSILSGINSVMLRVDDILLATSGGVTPHMEVIKQVFGRLAKHNVKLNGLKCQFFQAQLKYMGHILSKEGISPVKSKLDAIRLAPRPTDMSQPRSFLGMVNYYSKFIKNFSSKMHPLYQLLSNKTEWLWSKECEISFLWAKDVLSSEQVLVHYDP</sequence>
<reference evidence="3" key="1">
    <citation type="journal article" date="2023" name="G3 (Bethesda)">
        <title>Whole genome assembly and annotation of the endangered Caribbean coral Acropora cervicornis.</title>
        <authorList>
            <person name="Selwyn J.D."/>
            <person name="Vollmer S.V."/>
        </authorList>
    </citation>
    <scope>NUCLEOTIDE SEQUENCE</scope>
    <source>
        <strain evidence="3">K2</strain>
    </source>
</reference>
<gene>
    <name evidence="3" type="ORF">P5673_030097</name>
</gene>
<dbReference type="SUPFAM" id="SSF56672">
    <property type="entry name" value="DNA/RNA polymerases"/>
    <property type="match status" value="1"/>
</dbReference>